<dbReference type="EMBL" id="JAHIBW010000006">
    <property type="protein sequence ID" value="KAG7309792.1"/>
    <property type="molecule type" value="Genomic_DNA"/>
</dbReference>
<keyword evidence="3" id="KW-1185">Reference proteome</keyword>
<reference evidence="2 3" key="1">
    <citation type="submission" date="2021-06" db="EMBL/GenBank/DDBJ databases">
        <title>A haploid diamondback moth (Plutella xylostella L.) genome assembly resolves 31 chromosomes and identifies a diamide resistance mutation.</title>
        <authorList>
            <person name="Ward C.M."/>
            <person name="Perry K.D."/>
            <person name="Baker G."/>
            <person name="Powis K."/>
            <person name="Heckel D.G."/>
            <person name="Baxter S.W."/>
        </authorList>
    </citation>
    <scope>NUCLEOTIDE SEQUENCE [LARGE SCALE GENOMIC DNA]</scope>
    <source>
        <strain evidence="2 3">LV</strain>
        <tissue evidence="2">Single pupa</tissue>
    </source>
</reference>
<protein>
    <submittedName>
        <fullName evidence="2">Uncharacterized protein</fullName>
    </submittedName>
</protein>
<organism evidence="2 3">
    <name type="scientific">Plutella xylostella</name>
    <name type="common">Diamondback moth</name>
    <name type="synonym">Plutella maculipennis</name>
    <dbReference type="NCBI Taxonomy" id="51655"/>
    <lineage>
        <taxon>Eukaryota</taxon>
        <taxon>Metazoa</taxon>
        <taxon>Ecdysozoa</taxon>
        <taxon>Arthropoda</taxon>
        <taxon>Hexapoda</taxon>
        <taxon>Insecta</taxon>
        <taxon>Pterygota</taxon>
        <taxon>Neoptera</taxon>
        <taxon>Endopterygota</taxon>
        <taxon>Lepidoptera</taxon>
        <taxon>Glossata</taxon>
        <taxon>Ditrysia</taxon>
        <taxon>Yponomeutoidea</taxon>
        <taxon>Plutellidae</taxon>
        <taxon>Plutella</taxon>
    </lineage>
</organism>
<accession>A0ABQ7QXM0</accession>
<dbReference type="Proteomes" id="UP000823941">
    <property type="component" value="Chromosome 6"/>
</dbReference>
<evidence type="ECO:0000313" key="2">
    <source>
        <dbReference type="EMBL" id="KAG7309792.1"/>
    </source>
</evidence>
<feature type="compositionally biased region" description="Low complexity" evidence="1">
    <location>
        <begin position="98"/>
        <end position="114"/>
    </location>
</feature>
<name>A0ABQ7QXM0_PLUXY</name>
<evidence type="ECO:0000256" key="1">
    <source>
        <dbReference type="SAM" id="MobiDB-lite"/>
    </source>
</evidence>
<feature type="compositionally biased region" description="Gly residues" evidence="1">
    <location>
        <begin position="1"/>
        <end position="12"/>
    </location>
</feature>
<sequence length="138" mass="14302">MSLQGGVSGGGAAEEARDEDSQPEPEGAWSHEPTALSPGMSLQGGVSGGGAAEEARDEDSQPEPEGAWSHEPTALSPGMSLQGGVSGGGRRRRRGTRTRSPSPRAPGRTSPPRSHQVCHCREAKDLAGLRRILKNGLT</sequence>
<feature type="region of interest" description="Disordered" evidence="1">
    <location>
        <begin position="1"/>
        <end position="119"/>
    </location>
</feature>
<evidence type="ECO:0000313" key="3">
    <source>
        <dbReference type="Proteomes" id="UP000823941"/>
    </source>
</evidence>
<comment type="caution">
    <text evidence="2">The sequence shown here is derived from an EMBL/GenBank/DDBJ whole genome shotgun (WGS) entry which is preliminary data.</text>
</comment>
<proteinExistence type="predicted"/>
<gene>
    <name evidence="2" type="ORF">JYU34_004292</name>
</gene>